<evidence type="ECO:0000313" key="3">
    <source>
        <dbReference type="EMBL" id="KAK4238751.1"/>
    </source>
</evidence>
<comment type="caution">
    <text evidence="3">The sequence shown here is derived from an EMBL/GenBank/DDBJ whole genome shotgun (WGS) entry which is preliminary data.</text>
</comment>
<keyword evidence="1" id="KW-0175">Coiled coil</keyword>
<dbReference type="Proteomes" id="UP001303760">
    <property type="component" value="Unassembled WGS sequence"/>
</dbReference>
<protein>
    <submittedName>
        <fullName evidence="3">Uncharacterized protein</fullName>
    </submittedName>
</protein>
<keyword evidence="4" id="KW-1185">Reference proteome</keyword>
<name>A0AAN7CC16_9PEZI</name>
<gene>
    <name evidence="3" type="ORF">C8A03DRAFT_14821</name>
</gene>
<dbReference type="AlphaFoldDB" id="A0AAN7CC16"/>
<evidence type="ECO:0000313" key="4">
    <source>
        <dbReference type="Proteomes" id="UP001303760"/>
    </source>
</evidence>
<feature type="compositionally biased region" description="Basic and acidic residues" evidence="2">
    <location>
        <begin position="54"/>
        <end position="64"/>
    </location>
</feature>
<accession>A0AAN7CC16</accession>
<feature type="region of interest" description="Disordered" evidence="2">
    <location>
        <begin position="368"/>
        <end position="398"/>
    </location>
</feature>
<feature type="region of interest" description="Disordered" evidence="2">
    <location>
        <begin position="1"/>
        <end position="101"/>
    </location>
</feature>
<reference evidence="3" key="1">
    <citation type="journal article" date="2023" name="Mol. Phylogenet. Evol.">
        <title>Genome-scale phylogeny and comparative genomics of the fungal order Sordariales.</title>
        <authorList>
            <person name="Hensen N."/>
            <person name="Bonometti L."/>
            <person name="Westerberg I."/>
            <person name="Brannstrom I.O."/>
            <person name="Guillou S."/>
            <person name="Cros-Aarteil S."/>
            <person name="Calhoun S."/>
            <person name="Haridas S."/>
            <person name="Kuo A."/>
            <person name="Mondo S."/>
            <person name="Pangilinan J."/>
            <person name="Riley R."/>
            <person name="LaButti K."/>
            <person name="Andreopoulos B."/>
            <person name="Lipzen A."/>
            <person name="Chen C."/>
            <person name="Yan M."/>
            <person name="Daum C."/>
            <person name="Ng V."/>
            <person name="Clum A."/>
            <person name="Steindorff A."/>
            <person name="Ohm R.A."/>
            <person name="Martin F."/>
            <person name="Silar P."/>
            <person name="Natvig D.O."/>
            <person name="Lalanne C."/>
            <person name="Gautier V."/>
            <person name="Ament-Velasquez S.L."/>
            <person name="Kruys A."/>
            <person name="Hutchinson M.I."/>
            <person name="Powell A.J."/>
            <person name="Barry K."/>
            <person name="Miller A.N."/>
            <person name="Grigoriev I.V."/>
            <person name="Debuchy R."/>
            <person name="Gladieux P."/>
            <person name="Hiltunen Thoren M."/>
            <person name="Johannesson H."/>
        </authorList>
    </citation>
    <scope>NUCLEOTIDE SEQUENCE</scope>
    <source>
        <strain evidence="3">CBS 532.94</strain>
    </source>
</reference>
<organism evidence="3 4">
    <name type="scientific">Achaetomium macrosporum</name>
    <dbReference type="NCBI Taxonomy" id="79813"/>
    <lineage>
        <taxon>Eukaryota</taxon>
        <taxon>Fungi</taxon>
        <taxon>Dikarya</taxon>
        <taxon>Ascomycota</taxon>
        <taxon>Pezizomycotina</taxon>
        <taxon>Sordariomycetes</taxon>
        <taxon>Sordariomycetidae</taxon>
        <taxon>Sordariales</taxon>
        <taxon>Chaetomiaceae</taxon>
        <taxon>Achaetomium</taxon>
    </lineage>
</organism>
<evidence type="ECO:0000256" key="1">
    <source>
        <dbReference type="SAM" id="Coils"/>
    </source>
</evidence>
<feature type="coiled-coil region" evidence="1">
    <location>
        <begin position="176"/>
        <end position="266"/>
    </location>
</feature>
<feature type="coiled-coil region" evidence="1">
    <location>
        <begin position="298"/>
        <end position="336"/>
    </location>
</feature>
<reference evidence="3" key="2">
    <citation type="submission" date="2023-05" db="EMBL/GenBank/DDBJ databases">
        <authorList>
            <consortium name="Lawrence Berkeley National Laboratory"/>
            <person name="Steindorff A."/>
            <person name="Hensen N."/>
            <person name="Bonometti L."/>
            <person name="Westerberg I."/>
            <person name="Brannstrom I.O."/>
            <person name="Guillou S."/>
            <person name="Cros-Aarteil S."/>
            <person name="Calhoun S."/>
            <person name="Haridas S."/>
            <person name="Kuo A."/>
            <person name="Mondo S."/>
            <person name="Pangilinan J."/>
            <person name="Riley R."/>
            <person name="Labutti K."/>
            <person name="Andreopoulos B."/>
            <person name="Lipzen A."/>
            <person name="Chen C."/>
            <person name="Yanf M."/>
            <person name="Daum C."/>
            <person name="Ng V."/>
            <person name="Clum A."/>
            <person name="Ohm R."/>
            <person name="Martin F."/>
            <person name="Silar P."/>
            <person name="Natvig D."/>
            <person name="Lalanne C."/>
            <person name="Gautier V."/>
            <person name="Ament-Velasquez S.L."/>
            <person name="Kruys A."/>
            <person name="Hutchinson M.I."/>
            <person name="Powell A.J."/>
            <person name="Barry K."/>
            <person name="Miller A.N."/>
            <person name="Grigoriev I.V."/>
            <person name="Debuchy R."/>
            <person name="Gladieux P."/>
            <person name="Thoren M.H."/>
            <person name="Johannesson H."/>
        </authorList>
    </citation>
    <scope>NUCLEOTIDE SEQUENCE</scope>
    <source>
        <strain evidence="3">CBS 532.94</strain>
    </source>
</reference>
<dbReference type="EMBL" id="MU860084">
    <property type="protein sequence ID" value="KAK4238751.1"/>
    <property type="molecule type" value="Genomic_DNA"/>
</dbReference>
<evidence type="ECO:0000256" key="2">
    <source>
        <dbReference type="SAM" id="MobiDB-lite"/>
    </source>
</evidence>
<proteinExistence type="predicted"/>
<sequence>MEKGTNGADFFRPPPTSPRGRPKKKARREGPPRPRDGGPFSRPPISPRPGVECSRGEKKPRDSKPLQLGGYVIQQGPSASPEFKIRGRSFPAPKSEAGCDSDPEVTAWVNLDRDFTSAVNSIYDNIQEIESVGRESGYPTNHPVFLAAIRIRSQLNQLHSVYHGIGVEVEGMAHDLDQFAAREEALRRELDESRTANFKLTCAKADLTLEVNDLKTAAGQTEARLRRLKRESEELEARCEKLRNSNRELQQECEKITAEKLELKGSIRAKDEGMQVEKAESRRLQSLVQEKDAEVEGLKSANCALQRLILERDQEIEKEKADRERLHNLIREKEAQVASLPTGPITPQSPLAATLSAPLPTASIIQTPSQHILRTPPVSSDPYIKREPPDPTSSPSIMPQESVSVEHFQDPVQRVHILSTGVANLLGRMFHIDREVTYNDVLIVFLSSLGAIPEAFSINTTQAAGFWELKDPWTPNPIAPPELPPSLEERFALLCLLFPFPGNQTQLQDHEAASTFTLLNHLLNSLIKADYSACSRAGLAFLQAMYAVHPLSTTLAATTAATSPSSPQETLTTRTALLAIMLCELCRALEHTYWPTGPCPKRRWDIGSILGAEAQDAAQKLPIGWLAAALRDAGAGDGIAATSGGVTGGCGDRFCFFSMPQSTGTGDSGSDNKEMGLLHCGESSCDFLVMDFEERSLRLVDCRLAWMRPNEAEPRKLDLIVSRPVAGEGGEQAGEELMRVEAAPRDVAAFWLRYALEDV</sequence>